<dbReference type="Proteomes" id="UP000070433">
    <property type="component" value="Chromosome"/>
</dbReference>
<feature type="transmembrane region" description="Helical" evidence="1">
    <location>
        <begin position="31"/>
        <end position="53"/>
    </location>
</feature>
<reference evidence="3 4" key="1">
    <citation type="journal article" date="2014" name="Int. J. Syst. Evol. Microbiol.">
        <title>Ramlibacter solisilvae sp. nov., isolated from forest soil, and emended description of the genus Ramlibacter.</title>
        <authorList>
            <person name="Lee H.J."/>
            <person name="Lee S.H."/>
            <person name="Lee S.S."/>
            <person name="Lee J.S."/>
            <person name="Kim Y."/>
            <person name="Kim S.C."/>
            <person name="Jeon C.O."/>
        </authorList>
    </citation>
    <scope>NUCLEOTIDE SEQUENCE [LARGE SCALE GENOMIC DNA]</scope>
    <source>
        <strain evidence="3 4">5-10</strain>
    </source>
</reference>
<accession>A0A127JQ22</accession>
<dbReference type="Pfam" id="PF06580">
    <property type="entry name" value="His_kinase"/>
    <property type="match status" value="1"/>
</dbReference>
<dbReference type="OrthoDB" id="2514702at2"/>
<sequence length="346" mass="36452">MNDSQILSTFPTPAAAAGPARRPLVYDACQVGVVLRAVLFVETVMAVGALFSAGSVADWLLQTAVLSGAALPATLAWLVVSCGLKSVLARLPAAGQQAFGVLLGALAGLYGCAVLSMYGFIVRAPWVASAAAGALLAAALVAALVLRAKGRMPADAQARLSELQARIRPHFLFNTLNSAIALVREDPARAEAILEDLSDLFRHALAAPGESVTLGEEVTLARRYLDIEQVRFGERLEVAWSLDPAADGARVPPLMLQPLVENAVKHGVEPSGAGAQVRIKTQRRSGSVVIKVTNTVPAGQGERGLGVAQDNVRERLRLLHDVEGQFQAVLKDGVYQVRVEVPVEPA</sequence>
<dbReference type="PANTHER" id="PTHR34220">
    <property type="entry name" value="SENSOR HISTIDINE KINASE YPDA"/>
    <property type="match status" value="1"/>
</dbReference>
<gene>
    <name evidence="3" type="ORF">UC35_03560</name>
</gene>
<evidence type="ECO:0000256" key="1">
    <source>
        <dbReference type="SAM" id="Phobius"/>
    </source>
</evidence>
<dbReference type="PATRIC" id="fig|94132.3.peg.716"/>
<organism evidence="3 4">
    <name type="scientific">Ramlibacter tataouinensis</name>
    <dbReference type="NCBI Taxonomy" id="94132"/>
    <lineage>
        <taxon>Bacteria</taxon>
        <taxon>Pseudomonadati</taxon>
        <taxon>Pseudomonadota</taxon>
        <taxon>Betaproteobacteria</taxon>
        <taxon>Burkholderiales</taxon>
        <taxon>Comamonadaceae</taxon>
        <taxon>Ramlibacter</taxon>
    </lineage>
</organism>
<feature type="transmembrane region" description="Helical" evidence="1">
    <location>
        <begin position="127"/>
        <end position="146"/>
    </location>
</feature>
<dbReference type="PANTHER" id="PTHR34220:SF7">
    <property type="entry name" value="SENSOR HISTIDINE KINASE YPDA"/>
    <property type="match status" value="1"/>
</dbReference>
<keyword evidence="1" id="KW-1133">Transmembrane helix</keyword>
<evidence type="ECO:0000313" key="3">
    <source>
        <dbReference type="EMBL" id="AMO22128.1"/>
    </source>
</evidence>
<dbReference type="AlphaFoldDB" id="A0A127JQ22"/>
<feature type="transmembrane region" description="Helical" evidence="1">
    <location>
        <begin position="59"/>
        <end position="80"/>
    </location>
</feature>
<keyword evidence="3" id="KW-0808">Transferase</keyword>
<proteinExistence type="predicted"/>
<feature type="transmembrane region" description="Helical" evidence="1">
    <location>
        <begin position="101"/>
        <end position="121"/>
    </location>
</feature>
<dbReference type="EMBL" id="CP010951">
    <property type="protein sequence ID" value="AMO22128.1"/>
    <property type="molecule type" value="Genomic_DNA"/>
</dbReference>
<dbReference type="Gene3D" id="3.30.565.10">
    <property type="entry name" value="Histidine kinase-like ATPase, C-terminal domain"/>
    <property type="match status" value="1"/>
</dbReference>
<dbReference type="GO" id="GO:0000155">
    <property type="term" value="F:phosphorelay sensor kinase activity"/>
    <property type="evidence" value="ECO:0007669"/>
    <property type="project" value="InterPro"/>
</dbReference>
<evidence type="ECO:0000313" key="4">
    <source>
        <dbReference type="Proteomes" id="UP000070433"/>
    </source>
</evidence>
<dbReference type="InterPro" id="IPR010559">
    <property type="entry name" value="Sig_transdc_His_kin_internal"/>
</dbReference>
<dbReference type="RefSeq" id="WP_061496249.1">
    <property type="nucleotide sequence ID" value="NZ_CP010951.1"/>
</dbReference>
<evidence type="ECO:0000259" key="2">
    <source>
        <dbReference type="Pfam" id="PF06580"/>
    </source>
</evidence>
<keyword evidence="1" id="KW-0812">Transmembrane</keyword>
<name>A0A127JQ22_9BURK</name>
<dbReference type="InterPro" id="IPR050640">
    <property type="entry name" value="Bact_2-comp_sensor_kinase"/>
</dbReference>
<keyword evidence="4" id="KW-1185">Reference proteome</keyword>
<dbReference type="GO" id="GO:0016020">
    <property type="term" value="C:membrane"/>
    <property type="evidence" value="ECO:0007669"/>
    <property type="project" value="InterPro"/>
</dbReference>
<keyword evidence="3" id="KW-0418">Kinase</keyword>
<protein>
    <submittedName>
        <fullName evidence="3">Histidine kinase</fullName>
    </submittedName>
</protein>
<feature type="domain" description="Signal transduction histidine kinase internal region" evidence="2">
    <location>
        <begin position="158"/>
        <end position="236"/>
    </location>
</feature>
<dbReference type="SUPFAM" id="SSF55874">
    <property type="entry name" value="ATPase domain of HSP90 chaperone/DNA topoisomerase II/histidine kinase"/>
    <property type="match status" value="1"/>
</dbReference>
<keyword evidence="1" id="KW-0472">Membrane</keyword>
<dbReference type="InterPro" id="IPR036890">
    <property type="entry name" value="HATPase_C_sf"/>
</dbReference>